<gene>
    <name evidence="1" type="ordered locus">Bamb_4519</name>
</gene>
<sequence>MSNGVVVRDRRTAILAIGRWKCISMERTCDAGAGFAEIAHASFNKARLYLNPANNARRFSSTGARVDHHRSPARYTGSVFV</sequence>
<dbReference type="EMBL" id="CP000441">
    <property type="protein sequence ID" value="ABI90069.1"/>
    <property type="molecule type" value="Genomic_DNA"/>
</dbReference>
<organism evidence="1 2">
    <name type="scientific">Burkholderia ambifaria (strain ATCC BAA-244 / DSM 16087 / CCUG 44356 / LMG 19182 / AMMD)</name>
    <name type="common">Burkholderia cepacia (strain AMMD)</name>
    <dbReference type="NCBI Taxonomy" id="339670"/>
    <lineage>
        <taxon>Bacteria</taxon>
        <taxon>Pseudomonadati</taxon>
        <taxon>Pseudomonadota</taxon>
        <taxon>Betaproteobacteria</taxon>
        <taxon>Burkholderiales</taxon>
        <taxon>Burkholderiaceae</taxon>
        <taxon>Burkholderia</taxon>
        <taxon>Burkholderia cepacia complex</taxon>
    </lineage>
</organism>
<protein>
    <submittedName>
        <fullName evidence="1">Uncharacterized protein</fullName>
    </submittedName>
</protein>
<dbReference type="AlphaFoldDB" id="Q0B704"/>
<dbReference type="Proteomes" id="UP000000662">
    <property type="component" value="Chromosome 2"/>
</dbReference>
<evidence type="ECO:0000313" key="2">
    <source>
        <dbReference type="Proteomes" id="UP000000662"/>
    </source>
</evidence>
<reference evidence="1" key="1">
    <citation type="submission" date="2006-08" db="EMBL/GenBank/DDBJ databases">
        <title>Complete sequence of Chromosome 2 of Burkholderia cepacia AMMD.</title>
        <authorList>
            <consortium name="US DOE Joint Genome Institute"/>
            <person name="Copeland A."/>
            <person name="Lucas S."/>
            <person name="Lapidus A."/>
            <person name="Barry K."/>
            <person name="Detter J.C."/>
            <person name="Glavina del Rio T."/>
            <person name="Hammon N."/>
            <person name="Israni S."/>
            <person name="Pitluck S."/>
            <person name="Bruce D."/>
            <person name="Chain P."/>
            <person name="Malfatti S."/>
            <person name="Shin M."/>
            <person name="Vergez L."/>
            <person name="Schmutz J."/>
            <person name="Larimer F."/>
            <person name="Land M."/>
            <person name="Hauser L."/>
            <person name="Kyrpides N."/>
            <person name="Kim E."/>
            <person name="Parke J."/>
            <person name="Coenye T."/>
            <person name="Konstantinidis K."/>
            <person name="Ramette A."/>
            <person name="Tiedje J."/>
            <person name="Richardson P."/>
        </authorList>
    </citation>
    <scope>NUCLEOTIDE SEQUENCE</scope>
    <source>
        <strain evidence="1">AMMD</strain>
    </source>
</reference>
<evidence type="ECO:0000313" key="1">
    <source>
        <dbReference type="EMBL" id="ABI90069.1"/>
    </source>
</evidence>
<keyword evidence="2" id="KW-1185">Reference proteome</keyword>
<accession>Q0B704</accession>
<dbReference type="KEGG" id="bam:Bamb_4519"/>
<proteinExistence type="predicted"/>
<name>Q0B704_BURCM</name>